<dbReference type="InterPro" id="IPR036291">
    <property type="entry name" value="NAD(P)-bd_dom_sf"/>
</dbReference>
<dbReference type="KEGG" id="cid:P73_4108"/>
<dbReference type="PANTHER" id="PTHR43477:SF1">
    <property type="entry name" value="DIHYDROANTICAPSIN 7-DEHYDROGENASE"/>
    <property type="match status" value="1"/>
</dbReference>
<proteinExistence type="inferred from homology"/>
<dbReference type="OrthoDB" id="9774430at2"/>
<dbReference type="FunFam" id="3.40.50.720:FF:000084">
    <property type="entry name" value="Short-chain dehydrogenase reductase"/>
    <property type="match status" value="1"/>
</dbReference>
<evidence type="ECO:0000256" key="2">
    <source>
        <dbReference type="ARBA" id="ARBA00023002"/>
    </source>
</evidence>
<dbReference type="InterPro" id="IPR051122">
    <property type="entry name" value="SDR_DHRS6-like"/>
</dbReference>
<sequence>MSLEGKVVVVTGGGAGIGRACCVALAASGATVAVGDIDPGTAAETLATIEEAGGRGLAGRVDVTSSELVEAFVNGVTGRFGRIDGLVNAAGGIVSATSVADCSEEDWDRTFVLNVKSTYLVSRAVLPAMLASGSGAIVNFSSAAGLAARRNLAAYSAAKGAIVALTRAMAADFGDRGIRVNCVAPGPTMTDAFRAHVQSAAYPDAVLRERASEQLLGRLGKPEDIAKAVLFLLSGEADWITGHTYPVDGGNTA</sequence>
<dbReference type="InterPro" id="IPR020904">
    <property type="entry name" value="Sc_DH/Rdtase_CS"/>
</dbReference>
<evidence type="ECO:0000313" key="3">
    <source>
        <dbReference type="EMBL" id="AJE48823.1"/>
    </source>
</evidence>
<dbReference type="PRINTS" id="PR00081">
    <property type="entry name" value="GDHRDH"/>
</dbReference>
<dbReference type="STRING" id="1208324.P73_4108"/>
<dbReference type="Proteomes" id="UP000031521">
    <property type="component" value="Chromosome"/>
</dbReference>
<dbReference type="GO" id="GO:0016491">
    <property type="term" value="F:oxidoreductase activity"/>
    <property type="evidence" value="ECO:0007669"/>
    <property type="project" value="UniProtKB-KW"/>
</dbReference>
<dbReference type="SUPFAM" id="SSF51735">
    <property type="entry name" value="NAD(P)-binding Rossmann-fold domains"/>
    <property type="match status" value="1"/>
</dbReference>
<accession>A0A0B5DZE1</accession>
<name>A0A0B5DZE1_9RHOB</name>
<comment type="similarity">
    <text evidence="1">Belongs to the short-chain dehydrogenases/reductases (SDR) family.</text>
</comment>
<dbReference type="PANTHER" id="PTHR43477">
    <property type="entry name" value="DIHYDROANTICAPSIN 7-DEHYDROGENASE"/>
    <property type="match status" value="1"/>
</dbReference>
<keyword evidence="2" id="KW-0560">Oxidoreductase</keyword>
<dbReference type="Gene3D" id="3.40.50.720">
    <property type="entry name" value="NAD(P)-binding Rossmann-like Domain"/>
    <property type="match status" value="1"/>
</dbReference>
<protein>
    <submittedName>
        <fullName evidence="3">Short-chain dehydrogenase/reductase SDR</fullName>
    </submittedName>
</protein>
<evidence type="ECO:0000256" key="1">
    <source>
        <dbReference type="ARBA" id="ARBA00006484"/>
    </source>
</evidence>
<dbReference type="EMBL" id="CP004393">
    <property type="protein sequence ID" value="AJE48823.1"/>
    <property type="molecule type" value="Genomic_DNA"/>
</dbReference>
<gene>
    <name evidence="3" type="ORF">P73_4108</name>
</gene>
<dbReference type="PRINTS" id="PR00080">
    <property type="entry name" value="SDRFAMILY"/>
</dbReference>
<dbReference type="Pfam" id="PF13561">
    <property type="entry name" value="adh_short_C2"/>
    <property type="match status" value="1"/>
</dbReference>
<dbReference type="AlphaFoldDB" id="A0A0B5DZE1"/>
<evidence type="ECO:0000313" key="4">
    <source>
        <dbReference type="Proteomes" id="UP000031521"/>
    </source>
</evidence>
<dbReference type="InterPro" id="IPR002347">
    <property type="entry name" value="SDR_fam"/>
</dbReference>
<dbReference type="PROSITE" id="PS00061">
    <property type="entry name" value="ADH_SHORT"/>
    <property type="match status" value="1"/>
</dbReference>
<dbReference type="RefSeq" id="WP_043871030.1">
    <property type="nucleotide sequence ID" value="NZ_CP004393.1"/>
</dbReference>
<dbReference type="HOGENOM" id="CLU_010194_1_0_5"/>
<reference evidence="3 4" key="1">
    <citation type="journal article" date="2014" name="Int. J. Syst. Evol. Microbiol.">
        <title>Celeribacter indicus sp. nov., a polycyclic aromatic hydrocarbon-degrading bacterium from deep-sea sediment and reclassification of Huaishuia halophila as Celeribacter halophilus comb. nov.</title>
        <authorList>
            <person name="Lai Q."/>
            <person name="Cao J."/>
            <person name="Yuan J."/>
            <person name="Li F."/>
            <person name="Shao Z."/>
        </authorList>
    </citation>
    <scope>NUCLEOTIDE SEQUENCE [LARGE SCALE GENOMIC DNA]</scope>
    <source>
        <strain evidence="3">P73</strain>
    </source>
</reference>
<dbReference type="NCBIfam" id="NF005559">
    <property type="entry name" value="PRK07231.1"/>
    <property type="match status" value="1"/>
</dbReference>
<organism evidence="3 4">
    <name type="scientific">Celeribacter indicus</name>
    <dbReference type="NCBI Taxonomy" id="1208324"/>
    <lineage>
        <taxon>Bacteria</taxon>
        <taxon>Pseudomonadati</taxon>
        <taxon>Pseudomonadota</taxon>
        <taxon>Alphaproteobacteria</taxon>
        <taxon>Rhodobacterales</taxon>
        <taxon>Roseobacteraceae</taxon>
        <taxon>Celeribacter</taxon>
    </lineage>
</organism>
<keyword evidence="4" id="KW-1185">Reference proteome</keyword>
<dbReference type="CDD" id="cd05233">
    <property type="entry name" value="SDR_c"/>
    <property type="match status" value="1"/>
</dbReference>